<evidence type="ECO:0000313" key="8">
    <source>
        <dbReference type="Proteomes" id="UP000324536"/>
    </source>
</evidence>
<dbReference type="EMBL" id="CP043506">
    <property type="protein sequence ID" value="QEO18421.1"/>
    <property type="molecule type" value="Genomic_DNA"/>
</dbReference>
<comment type="subcellular location">
    <subcellularLocation>
        <location evidence="1">Membrane</location>
        <topology evidence="1">Single-pass membrane protein</topology>
    </subcellularLocation>
</comment>
<accession>A0A5C1YQX6</accession>
<feature type="transmembrane region" description="Helical" evidence="5">
    <location>
        <begin position="19"/>
        <end position="42"/>
    </location>
</feature>
<evidence type="ECO:0000313" key="7">
    <source>
        <dbReference type="EMBL" id="QEO18421.1"/>
    </source>
</evidence>
<reference evidence="7 8" key="1">
    <citation type="submission" date="2019-09" db="EMBL/GenBank/DDBJ databases">
        <title>Genome sequencing of strain KACC 21233.</title>
        <authorList>
            <person name="Heo J."/>
            <person name="Kim S.-J."/>
            <person name="Kim J.-S."/>
            <person name="Hong S.-B."/>
            <person name="Kwon S.-W."/>
        </authorList>
    </citation>
    <scope>NUCLEOTIDE SEQUENCE [LARGE SCALE GENOMIC DNA]</scope>
    <source>
        <strain evidence="7 8">KACC 21233</strain>
    </source>
</reference>
<evidence type="ECO:0000259" key="6">
    <source>
        <dbReference type="Pfam" id="PF04357"/>
    </source>
</evidence>
<feature type="domain" description="Translocation and assembly module TamB C-terminal" evidence="6">
    <location>
        <begin position="1037"/>
        <end position="1398"/>
    </location>
</feature>
<proteinExistence type="predicted"/>
<organism evidence="7 8">
    <name type="scientific">Acetobacter vaccinii</name>
    <dbReference type="NCBI Taxonomy" id="2592655"/>
    <lineage>
        <taxon>Bacteria</taxon>
        <taxon>Pseudomonadati</taxon>
        <taxon>Pseudomonadota</taxon>
        <taxon>Alphaproteobacteria</taxon>
        <taxon>Acetobacterales</taxon>
        <taxon>Acetobacteraceae</taxon>
        <taxon>Acetobacter</taxon>
    </lineage>
</organism>
<keyword evidence="2 5" id="KW-0812">Transmembrane</keyword>
<sequence length="1398" mass="143619">MAASETVPARARWRRVGRVVLYVAGGLAGLGVLSVSGLLVAANTDPGRHYLVRETAKLTGGMVTIADIKGRFPDKFGVGRIDVRDRDGVWLSLKDVRLDWSPLALVGLTARINSFTAAELDIPRLPVSEAQTTTSSEPSSLNLGVAIRQVAVKRINVGAPLAGEAASFGLSGHASVASIAPVLNGLSLPSLPGADIALAVRRLDKPGHLSVTAHTSKRTLALHLDAGEEGDGFVASQLGLPQLEPVALQFDLKGPVSAAKLGLDGKAGNVSTRMAGVLDLIGNTMAGLTIKAQAPRMTLSPALGWESMALDASLKGRMAAPEGQASLDVAQLAAGGAAANTIKLRFTGDDAHKGVAQALRLTLEADGLKVPGKAPTLLAAAPMVLDATWAPQGQGMPLDFTVSHPVFAVAGSARTAAPQKGRLTLTLPDLFPVGQAGGVILHGNAGMSAQFARPEHADGETHLTSEGTLAVTGGQAQAAGLIGPTGHFALDVGMQPVAATHTAPATQHVALKSLTVDGQALHLKTQGGLTLDRDMDLSASLALPDLSKLLPSLRGDTTLALTAKGALKDFEASLEAHGSPGTATMAPGPVALAASMKHLPSAPQGQVDLHGTVDRAPLKLNLVAGENEAGDRSLTLDTLSWNTLHGQGALTLPAGQVVPLGKLDIGIDRLADFRAMLGQALTGNLSLGLKSEMVENVPVVSVKLGGTVAKPGMRVGTLALTGSVRDPVAHPDADVALRLTGISVAGVEGQARMTAKGPENAMVLTAAIGPAQWGGSPLLLDMAALLDLKDKQVKLQKLNATAREENLRLQGSALISFGQTMGVDRLRLALASRGSAVATVDVAGRVKPTLALSADIRNLTPGLARPFMPKLDAEGTVSASARLSGTLAQPEGTVRLDGNRLRVMGSSAAASFPALGLEATATLARTAAKVQVRLGAGPKLAMQVAGVAPLGARGPLDLRADGRVDLSIANGVLGVQARQVTGVARMDLRAQGTLLSPQVSGAVDLQNADFQDFASGIHLADINGRVRGAQDRLVIEGLSARAGEGKVDVAGSLGIAAPGMPVDLKLTARGARPVSSDLITAVLDADVAVKGQVQSRVDVAGKVNLRRVEVNIPNSLPTSVARLDVVWPGEKTDKVDQERAASAHAMVVGLDLAVISPGKFFVRGHGLDAEMAGRLNVTGTAQAPLLTGGFDLKRGNFDLAGISLNFTKGRVAFNGAGVGHSLDPTLDFEADRAVNGETARLKVQGYASSPKISFDSLPPRPQEEVLAMLLFGTDARSLSSTQMIELGAAVATLTGLTPFDPMGVLRKTLHLDRLTIAGGSGVGNGGTSVEAGKYVMKGVYVGAKQSTSGSGTQAQVQVDLTKHLKLNTTVGTGGTVTGFTTPENDPGSSVGLMWQYRY</sequence>
<dbReference type="Proteomes" id="UP000324536">
    <property type="component" value="Chromosome"/>
</dbReference>
<dbReference type="OrthoDB" id="7784409at2"/>
<evidence type="ECO:0000256" key="5">
    <source>
        <dbReference type="SAM" id="Phobius"/>
    </source>
</evidence>
<evidence type="ECO:0000256" key="3">
    <source>
        <dbReference type="ARBA" id="ARBA00022989"/>
    </source>
</evidence>
<evidence type="ECO:0000256" key="2">
    <source>
        <dbReference type="ARBA" id="ARBA00022692"/>
    </source>
</evidence>
<dbReference type="PANTHER" id="PTHR36985">
    <property type="entry name" value="TRANSLOCATION AND ASSEMBLY MODULE SUBUNIT TAMB"/>
    <property type="match status" value="1"/>
</dbReference>
<keyword evidence="8" id="KW-1185">Reference proteome</keyword>
<evidence type="ECO:0000256" key="4">
    <source>
        <dbReference type="ARBA" id="ARBA00023136"/>
    </source>
</evidence>
<name>A0A5C1YQX6_9PROT</name>
<dbReference type="GO" id="GO:0005886">
    <property type="term" value="C:plasma membrane"/>
    <property type="evidence" value="ECO:0007669"/>
    <property type="project" value="InterPro"/>
</dbReference>
<dbReference type="InterPro" id="IPR007452">
    <property type="entry name" value="TamB_C"/>
</dbReference>
<dbReference type="PANTHER" id="PTHR36985:SF1">
    <property type="entry name" value="TRANSLOCATION AND ASSEMBLY MODULE SUBUNIT TAMB"/>
    <property type="match status" value="1"/>
</dbReference>
<gene>
    <name evidence="7" type="ORF">FLP30_12415</name>
</gene>
<dbReference type="KEGG" id="acek:FLP30_12415"/>
<dbReference type="GO" id="GO:0009306">
    <property type="term" value="P:protein secretion"/>
    <property type="evidence" value="ECO:0007669"/>
    <property type="project" value="InterPro"/>
</dbReference>
<dbReference type="Pfam" id="PF04357">
    <property type="entry name" value="TamB"/>
    <property type="match status" value="1"/>
</dbReference>
<keyword evidence="4 5" id="KW-0472">Membrane</keyword>
<keyword evidence="3 5" id="KW-1133">Transmembrane helix</keyword>
<dbReference type="RefSeq" id="WP_149280081.1">
    <property type="nucleotide sequence ID" value="NZ_CP043506.1"/>
</dbReference>
<evidence type="ECO:0000256" key="1">
    <source>
        <dbReference type="ARBA" id="ARBA00004167"/>
    </source>
</evidence>
<protein>
    <submittedName>
        <fullName evidence="7">DUF490 domain-containing protein</fullName>
    </submittedName>
</protein>